<dbReference type="EMBL" id="RXIF01000002">
    <property type="protein sequence ID" value="RZN65493.1"/>
    <property type="molecule type" value="Genomic_DNA"/>
</dbReference>
<dbReference type="InterPro" id="IPR002737">
    <property type="entry name" value="MEMO1_fam"/>
</dbReference>
<evidence type="ECO:0000256" key="1">
    <source>
        <dbReference type="ARBA" id="ARBA00006315"/>
    </source>
</evidence>
<dbReference type="AlphaFoldDB" id="A0A520KTS6"/>
<dbReference type="CDD" id="cd07361">
    <property type="entry name" value="MEMO_like"/>
    <property type="match status" value="1"/>
</dbReference>
<proteinExistence type="inferred from homology"/>
<dbReference type="HAMAP" id="MF_00055">
    <property type="entry name" value="MEMO1"/>
    <property type="match status" value="1"/>
</dbReference>
<dbReference type="Pfam" id="PF01875">
    <property type="entry name" value="Memo"/>
    <property type="match status" value="1"/>
</dbReference>
<comment type="similarity">
    <text evidence="1 2">Belongs to the MEMO1 family.</text>
</comment>
<sequence length="275" mass="30291">MRAPAVADQFYPANKDELADMISTFLSNVDSKIIDAKLDGVDKLYGGVAPHAGYIYSGQTAAYTYSALERLNKDTDTFILFGPNHTGLGSPVSVSSDKWRTPFGVVEPDLDIIKKIPPLIIDRSEVAHIYEHSIEVQLPFLQYIFGNFKIVPIILGMQDQETVLEVADSILNAISGLNKNITFIASSDFSHYVPEQVAYQKDKKLIDKIENLDVPGLYKVLYEENVSACGYGCISTVMDISKRFGAKVGRFLKYSTSGDVSGDRLQVVGYASIVI</sequence>
<organism evidence="3 4">
    <name type="scientific">Methanoliparum thermophilum</name>
    <dbReference type="NCBI Taxonomy" id="2491083"/>
    <lineage>
        <taxon>Archaea</taxon>
        <taxon>Methanobacteriati</taxon>
        <taxon>Methanobacteriota</taxon>
        <taxon>Candidatus Methanoliparia</taxon>
        <taxon>Candidatus Methanoliparales</taxon>
        <taxon>Candidatus Methanoliparaceae</taxon>
        <taxon>Candidatus Methanoliparum</taxon>
    </lineage>
</organism>
<dbReference type="Proteomes" id="UP000317158">
    <property type="component" value="Unassembled WGS sequence"/>
</dbReference>
<dbReference type="PANTHER" id="PTHR11060">
    <property type="entry name" value="PROTEIN MEMO1"/>
    <property type="match status" value="1"/>
</dbReference>
<dbReference type="NCBIfam" id="NF001987">
    <property type="entry name" value="PRK00782.1"/>
    <property type="match status" value="1"/>
</dbReference>
<dbReference type="PANTHER" id="PTHR11060:SF0">
    <property type="entry name" value="PROTEIN MEMO1"/>
    <property type="match status" value="1"/>
</dbReference>
<evidence type="ECO:0000313" key="4">
    <source>
        <dbReference type="Proteomes" id="UP000317158"/>
    </source>
</evidence>
<evidence type="ECO:0000313" key="3">
    <source>
        <dbReference type="EMBL" id="RZN65493.1"/>
    </source>
</evidence>
<protein>
    <recommendedName>
        <fullName evidence="2">MEMO1 family protein EF806_00960</fullName>
    </recommendedName>
</protein>
<comment type="caution">
    <text evidence="3">The sequence shown here is derived from an EMBL/GenBank/DDBJ whole genome shotgun (WGS) entry which is preliminary data.</text>
</comment>
<name>A0A520KTS6_METT2</name>
<dbReference type="Gene3D" id="3.40.830.10">
    <property type="entry name" value="LigB-like"/>
    <property type="match status" value="1"/>
</dbReference>
<dbReference type="NCBIfam" id="TIGR04336">
    <property type="entry name" value="AmmeMemoSam_B"/>
    <property type="match status" value="1"/>
</dbReference>
<reference evidence="3 4" key="1">
    <citation type="journal article" date="2019" name="Nat. Microbiol.">
        <title>Wide diversity of methane and short-chain alkane metabolisms in uncultured archaea.</title>
        <authorList>
            <person name="Borrel G."/>
            <person name="Adam P.S."/>
            <person name="McKay L.J."/>
            <person name="Chen L.X."/>
            <person name="Sierra-Garcia I.N."/>
            <person name="Sieber C.M."/>
            <person name="Letourneur Q."/>
            <person name="Ghozlane A."/>
            <person name="Andersen G.L."/>
            <person name="Li W.J."/>
            <person name="Hallam S.J."/>
            <person name="Muyzer G."/>
            <person name="de Oliveira V.M."/>
            <person name="Inskeep W.P."/>
            <person name="Banfield J.F."/>
            <person name="Gribaldo S."/>
        </authorList>
    </citation>
    <scope>NUCLEOTIDE SEQUENCE [LARGE SCALE GENOMIC DNA]</scope>
    <source>
        <strain evidence="3">NM1a</strain>
    </source>
</reference>
<evidence type="ECO:0000256" key="2">
    <source>
        <dbReference type="HAMAP-Rule" id="MF_00055"/>
    </source>
</evidence>
<gene>
    <name evidence="3" type="ORF">EF806_00960</name>
</gene>
<accession>A0A520KTS6</accession>